<keyword evidence="6" id="KW-0378">Hydrolase</keyword>
<dbReference type="Proteomes" id="UP000505377">
    <property type="component" value="Chromosome"/>
</dbReference>
<proteinExistence type="inferred from homology"/>
<evidence type="ECO:0000256" key="3">
    <source>
        <dbReference type="ARBA" id="ARBA00022723"/>
    </source>
</evidence>
<keyword evidence="8" id="KW-0238">DNA-binding</keyword>
<dbReference type="Pfam" id="PF06831">
    <property type="entry name" value="H2TH"/>
    <property type="match status" value="1"/>
</dbReference>
<dbReference type="SUPFAM" id="SSF57716">
    <property type="entry name" value="Glucocorticoid receptor-like (DNA-binding domain)"/>
    <property type="match status" value="1"/>
</dbReference>
<evidence type="ECO:0000256" key="10">
    <source>
        <dbReference type="ARBA" id="ARBA00023239"/>
    </source>
</evidence>
<dbReference type="SMART" id="SM00898">
    <property type="entry name" value="Fapy_DNA_glyco"/>
    <property type="match status" value="1"/>
</dbReference>
<dbReference type="SUPFAM" id="SSF81624">
    <property type="entry name" value="N-terminal domain of MutM-like DNA repair proteins"/>
    <property type="match status" value="1"/>
</dbReference>
<evidence type="ECO:0000256" key="11">
    <source>
        <dbReference type="ARBA" id="ARBA00023268"/>
    </source>
</evidence>
<dbReference type="RefSeq" id="WP_172155558.1">
    <property type="nucleotide sequence ID" value="NZ_CP053564.1"/>
</dbReference>
<feature type="domain" description="FPG-type" evidence="14">
    <location>
        <begin position="223"/>
        <end position="261"/>
    </location>
</feature>
<evidence type="ECO:0000256" key="2">
    <source>
        <dbReference type="ARBA" id="ARBA00012720"/>
    </source>
</evidence>
<evidence type="ECO:0000256" key="13">
    <source>
        <dbReference type="PROSITE-ProRule" id="PRU00391"/>
    </source>
</evidence>
<keyword evidence="12" id="KW-0326">Glycosidase</keyword>
<dbReference type="KEGG" id="pbro:HOP40_06370"/>
<accession>A0A6M6JES9</accession>
<dbReference type="SUPFAM" id="SSF46946">
    <property type="entry name" value="S13-like H2TH domain"/>
    <property type="match status" value="1"/>
</dbReference>
<dbReference type="EC" id="4.2.99.18" evidence="2"/>
<evidence type="ECO:0000256" key="5">
    <source>
        <dbReference type="ARBA" id="ARBA00022771"/>
    </source>
</evidence>
<dbReference type="PROSITE" id="PS51068">
    <property type="entry name" value="FPG_CAT"/>
    <property type="match status" value="1"/>
</dbReference>
<evidence type="ECO:0000259" key="14">
    <source>
        <dbReference type="PROSITE" id="PS51066"/>
    </source>
</evidence>
<feature type="domain" description="Formamidopyrimidine-DNA glycosylase catalytic" evidence="15">
    <location>
        <begin position="2"/>
        <end position="91"/>
    </location>
</feature>
<evidence type="ECO:0000259" key="15">
    <source>
        <dbReference type="PROSITE" id="PS51068"/>
    </source>
</evidence>
<dbReference type="InterPro" id="IPR044090">
    <property type="entry name" value="Nei2_N"/>
</dbReference>
<dbReference type="PANTHER" id="PTHR42697:SF1">
    <property type="entry name" value="ENDONUCLEASE 8"/>
    <property type="match status" value="1"/>
</dbReference>
<keyword evidence="10" id="KW-0456">Lyase</keyword>
<name>A0A6M6JES9_9PSEU</name>
<dbReference type="GO" id="GO:0008270">
    <property type="term" value="F:zinc ion binding"/>
    <property type="evidence" value="ECO:0007669"/>
    <property type="project" value="UniProtKB-KW"/>
</dbReference>
<evidence type="ECO:0000256" key="1">
    <source>
        <dbReference type="ARBA" id="ARBA00009409"/>
    </source>
</evidence>
<keyword evidence="3" id="KW-0479">Metal-binding</keyword>
<keyword evidence="4" id="KW-0227">DNA damage</keyword>
<organism evidence="16 17">
    <name type="scientific">Pseudonocardia broussonetiae</name>
    <dbReference type="NCBI Taxonomy" id="2736640"/>
    <lineage>
        <taxon>Bacteria</taxon>
        <taxon>Bacillati</taxon>
        <taxon>Actinomycetota</taxon>
        <taxon>Actinomycetes</taxon>
        <taxon>Pseudonocardiales</taxon>
        <taxon>Pseudonocardiaceae</taxon>
        <taxon>Pseudonocardia</taxon>
    </lineage>
</organism>
<keyword evidence="7" id="KW-0862">Zinc</keyword>
<dbReference type="AlphaFoldDB" id="A0A6M6JES9"/>
<keyword evidence="9" id="KW-0234">DNA repair</keyword>
<dbReference type="GO" id="GO:0006284">
    <property type="term" value="P:base-excision repair"/>
    <property type="evidence" value="ECO:0007669"/>
    <property type="project" value="InterPro"/>
</dbReference>
<dbReference type="PANTHER" id="PTHR42697">
    <property type="entry name" value="ENDONUCLEASE 8"/>
    <property type="match status" value="1"/>
</dbReference>
<dbReference type="Gene3D" id="1.10.8.50">
    <property type="match status" value="1"/>
</dbReference>
<evidence type="ECO:0000256" key="12">
    <source>
        <dbReference type="ARBA" id="ARBA00023295"/>
    </source>
</evidence>
<keyword evidence="5 13" id="KW-0863">Zinc-finger</keyword>
<dbReference type="Gene3D" id="3.20.190.10">
    <property type="entry name" value="MutM-like, N-terminal"/>
    <property type="match status" value="1"/>
</dbReference>
<dbReference type="InterPro" id="IPR015886">
    <property type="entry name" value="H2TH_FPG"/>
</dbReference>
<gene>
    <name evidence="16" type="ORF">HOP40_06370</name>
</gene>
<evidence type="ECO:0000256" key="4">
    <source>
        <dbReference type="ARBA" id="ARBA00022763"/>
    </source>
</evidence>
<dbReference type="InterPro" id="IPR035937">
    <property type="entry name" value="FPG_N"/>
</dbReference>
<reference evidence="16 17" key="1">
    <citation type="submission" date="2020-05" db="EMBL/GenBank/DDBJ databases">
        <authorList>
            <person name="Mo P."/>
        </authorList>
    </citation>
    <scope>NUCLEOTIDE SEQUENCE [LARGE SCALE GENOMIC DNA]</scope>
    <source>
        <strain evidence="16 17">Gen01</strain>
    </source>
</reference>
<dbReference type="EMBL" id="CP053564">
    <property type="protein sequence ID" value="QJY45477.1"/>
    <property type="molecule type" value="Genomic_DNA"/>
</dbReference>
<protein>
    <recommendedName>
        <fullName evidence="2">DNA-(apurinic or apyrimidinic site) lyase</fullName>
        <ecNumber evidence="2">4.2.99.18</ecNumber>
    </recommendedName>
</protein>
<evidence type="ECO:0000313" key="16">
    <source>
        <dbReference type="EMBL" id="QJY45477.1"/>
    </source>
</evidence>
<dbReference type="GO" id="GO:0140078">
    <property type="term" value="F:class I DNA-(apurinic or apyrimidinic site) endonuclease activity"/>
    <property type="evidence" value="ECO:0007669"/>
    <property type="project" value="UniProtKB-EC"/>
</dbReference>
<evidence type="ECO:0000313" key="17">
    <source>
        <dbReference type="Proteomes" id="UP000505377"/>
    </source>
</evidence>
<dbReference type="PROSITE" id="PS51066">
    <property type="entry name" value="ZF_FPG_2"/>
    <property type="match status" value="1"/>
</dbReference>
<dbReference type="CDD" id="cd08971">
    <property type="entry name" value="AcNei2_N"/>
    <property type="match status" value="1"/>
</dbReference>
<comment type="similarity">
    <text evidence="1">Belongs to the FPG family.</text>
</comment>
<keyword evidence="11" id="KW-0511">Multifunctional enzyme</keyword>
<evidence type="ECO:0000256" key="6">
    <source>
        <dbReference type="ARBA" id="ARBA00022801"/>
    </source>
</evidence>
<dbReference type="GO" id="GO:0003684">
    <property type="term" value="F:damaged DNA binding"/>
    <property type="evidence" value="ECO:0007669"/>
    <property type="project" value="InterPro"/>
</dbReference>
<dbReference type="InterPro" id="IPR000214">
    <property type="entry name" value="Znf_DNA_glyclase/AP_lyase"/>
</dbReference>
<dbReference type="SMART" id="SM01232">
    <property type="entry name" value="H2TH"/>
    <property type="match status" value="1"/>
</dbReference>
<dbReference type="GO" id="GO:0000703">
    <property type="term" value="F:oxidized pyrimidine nucleobase lesion DNA N-glycosylase activity"/>
    <property type="evidence" value="ECO:0007669"/>
    <property type="project" value="TreeGrafter"/>
</dbReference>
<sequence length="267" mass="29471">MAEGDSIARLAARLHGQLAGASIVRSDLRHPRWATVDLGGQRITGWHPRGKHLLMRTDAGWTLHSHLRMSGSWSVLGVGKRLPRAVARDLRVALHLDDGRTAAGVALPVLTVVRTRDEHRVVGHLGPDLLADDPDLDLAAARLRADPALPAVVALLDQRRVAGLGNMWAQELLFLERTSPWRPVGEVDVVPLLARGRDLLRDAVAVNHRQITTGDPRPGRRHWVYGRARRPCFRCGTPVAFAPPERTPHGRETWWCPRCQPDGAGML</sequence>
<dbReference type="Pfam" id="PF01149">
    <property type="entry name" value="Fapy_DNA_glyco"/>
    <property type="match status" value="1"/>
</dbReference>
<dbReference type="InterPro" id="IPR012319">
    <property type="entry name" value="FPG_cat"/>
</dbReference>
<evidence type="ECO:0000256" key="7">
    <source>
        <dbReference type="ARBA" id="ARBA00022833"/>
    </source>
</evidence>
<evidence type="ECO:0000256" key="9">
    <source>
        <dbReference type="ARBA" id="ARBA00023204"/>
    </source>
</evidence>
<keyword evidence="17" id="KW-1185">Reference proteome</keyword>
<evidence type="ECO:0000256" key="8">
    <source>
        <dbReference type="ARBA" id="ARBA00023125"/>
    </source>
</evidence>
<dbReference type="InterPro" id="IPR010979">
    <property type="entry name" value="Ribosomal_uS13-like_H2TH"/>
</dbReference>